<keyword evidence="3" id="KW-0560">Oxidoreductase</keyword>
<dbReference type="EMBL" id="ML978121">
    <property type="protein sequence ID" value="KAF2104184.1"/>
    <property type="molecule type" value="Genomic_DNA"/>
</dbReference>
<dbReference type="SUPFAM" id="SSF51735">
    <property type="entry name" value="NAD(P)-binding Rossmann-fold domains"/>
    <property type="match status" value="1"/>
</dbReference>
<dbReference type="PANTHER" id="PTHR44229:SF4">
    <property type="entry name" value="15-HYDROXYPROSTAGLANDIN DEHYDROGENASE [NAD(+)]"/>
    <property type="match status" value="1"/>
</dbReference>
<dbReference type="OrthoDB" id="37659at2759"/>
<dbReference type="InterPro" id="IPR002347">
    <property type="entry name" value="SDR_fam"/>
</dbReference>
<comment type="caution">
    <text evidence="5">The sequence shown here is derived from an EMBL/GenBank/DDBJ whole genome shotgun (WGS) entry which is preliminary data.</text>
</comment>
<dbReference type="PRINTS" id="PR00080">
    <property type="entry name" value="SDRFAMILY"/>
</dbReference>
<dbReference type="GO" id="GO:0005737">
    <property type="term" value="C:cytoplasm"/>
    <property type="evidence" value="ECO:0007669"/>
    <property type="project" value="TreeGrafter"/>
</dbReference>
<reference evidence="5" key="1">
    <citation type="journal article" date="2020" name="Stud. Mycol.">
        <title>101 Dothideomycetes genomes: a test case for predicting lifestyles and emergence of pathogens.</title>
        <authorList>
            <person name="Haridas S."/>
            <person name="Albert R."/>
            <person name="Binder M."/>
            <person name="Bloem J."/>
            <person name="Labutti K."/>
            <person name="Salamov A."/>
            <person name="Andreopoulos B."/>
            <person name="Baker S."/>
            <person name="Barry K."/>
            <person name="Bills G."/>
            <person name="Bluhm B."/>
            <person name="Cannon C."/>
            <person name="Castanera R."/>
            <person name="Culley D."/>
            <person name="Daum C."/>
            <person name="Ezra D."/>
            <person name="Gonzalez J."/>
            <person name="Henrissat B."/>
            <person name="Kuo A."/>
            <person name="Liang C."/>
            <person name="Lipzen A."/>
            <person name="Lutzoni F."/>
            <person name="Magnuson J."/>
            <person name="Mondo S."/>
            <person name="Nolan M."/>
            <person name="Ohm R."/>
            <person name="Pangilinan J."/>
            <person name="Park H.-J."/>
            <person name="Ramirez L."/>
            <person name="Alfaro M."/>
            <person name="Sun H."/>
            <person name="Tritt A."/>
            <person name="Yoshinaga Y."/>
            <person name="Zwiers L.-H."/>
            <person name="Turgeon B."/>
            <person name="Goodwin S."/>
            <person name="Spatafora J."/>
            <person name="Crous P."/>
            <person name="Grigoriev I."/>
        </authorList>
    </citation>
    <scope>NUCLEOTIDE SEQUENCE</scope>
    <source>
        <strain evidence="5">CBS 133067</strain>
    </source>
</reference>
<sequence>MSEAGKTAYITGGASGIGKAVVRMLVEKGIKVCIADRDEAGIKAAISELGDKGKSIMSVKVDAADWDSQVQAFDKAVTEFGRIDYVLPVAGIGERRWLKKDQTEKWTKPDLTVIDVNLTGLIYTVALAIQQFRRQEPNDFGFRGKIMAVASVCGFYAIPTIPVYTASKHGVAGFVRCYGKYLPEEKITINAVCPNVVKTHISTGVFYDRVDKLGYLTPMETLLDAFQAQMGDSQMSGELLECGPVGKYAIRKVPEYLDEPSGILCDIVRERSHPNITP</sequence>
<dbReference type="Pfam" id="PF00106">
    <property type="entry name" value="adh_short"/>
    <property type="match status" value="1"/>
</dbReference>
<evidence type="ECO:0000256" key="4">
    <source>
        <dbReference type="RuleBase" id="RU000363"/>
    </source>
</evidence>
<keyword evidence="6" id="KW-1185">Reference proteome</keyword>
<dbReference type="GO" id="GO:0016616">
    <property type="term" value="F:oxidoreductase activity, acting on the CH-OH group of donors, NAD or NADP as acceptor"/>
    <property type="evidence" value="ECO:0007669"/>
    <property type="project" value="TreeGrafter"/>
</dbReference>
<dbReference type="PANTHER" id="PTHR44229">
    <property type="entry name" value="15-HYDROXYPROSTAGLANDIN DEHYDROGENASE [NAD(+)]"/>
    <property type="match status" value="1"/>
</dbReference>
<evidence type="ECO:0000256" key="2">
    <source>
        <dbReference type="ARBA" id="ARBA00022857"/>
    </source>
</evidence>
<dbReference type="AlphaFoldDB" id="A0A9P4MG53"/>
<dbReference type="InterPro" id="IPR020904">
    <property type="entry name" value="Sc_DH/Rdtase_CS"/>
</dbReference>
<evidence type="ECO:0000313" key="6">
    <source>
        <dbReference type="Proteomes" id="UP000799772"/>
    </source>
</evidence>
<gene>
    <name evidence="5" type="ORF">NA57DRAFT_70401</name>
</gene>
<dbReference type="Gene3D" id="3.40.50.720">
    <property type="entry name" value="NAD(P)-binding Rossmann-like Domain"/>
    <property type="match status" value="1"/>
</dbReference>
<evidence type="ECO:0000313" key="5">
    <source>
        <dbReference type="EMBL" id="KAF2104184.1"/>
    </source>
</evidence>
<keyword evidence="2" id="KW-0521">NADP</keyword>
<proteinExistence type="inferred from homology"/>
<evidence type="ECO:0000256" key="1">
    <source>
        <dbReference type="ARBA" id="ARBA00006484"/>
    </source>
</evidence>
<comment type="similarity">
    <text evidence="1 4">Belongs to the short-chain dehydrogenases/reductases (SDR) family.</text>
</comment>
<evidence type="ECO:0000256" key="3">
    <source>
        <dbReference type="ARBA" id="ARBA00023002"/>
    </source>
</evidence>
<organism evidence="5 6">
    <name type="scientific">Rhizodiscina lignyota</name>
    <dbReference type="NCBI Taxonomy" id="1504668"/>
    <lineage>
        <taxon>Eukaryota</taxon>
        <taxon>Fungi</taxon>
        <taxon>Dikarya</taxon>
        <taxon>Ascomycota</taxon>
        <taxon>Pezizomycotina</taxon>
        <taxon>Dothideomycetes</taxon>
        <taxon>Pleosporomycetidae</taxon>
        <taxon>Aulographales</taxon>
        <taxon>Rhizodiscinaceae</taxon>
        <taxon>Rhizodiscina</taxon>
    </lineage>
</organism>
<dbReference type="PROSITE" id="PS00061">
    <property type="entry name" value="ADH_SHORT"/>
    <property type="match status" value="1"/>
</dbReference>
<dbReference type="PRINTS" id="PR00081">
    <property type="entry name" value="GDHRDH"/>
</dbReference>
<name>A0A9P4MG53_9PEZI</name>
<dbReference type="Proteomes" id="UP000799772">
    <property type="component" value="Unassembled WGS sequence"/>
</dbReference>
<dbReference type="InterPro" id="IPR036291">
    <property type="entry name" value="NAD(P)-bd_dom_sf"/>
</dbReference>
<protein>
    <submittedName>
        <fullName evidence="5">Glucose 1-dehydrogenase</fullName>
    </submittedName>
</protein>
<accession>A0A9P4MG53</accession>